<sequence length="201" mass="22988">MHFYPLISCLEPVEFQEAQEEEKQAEDDLNNHRKKGGSSDEESKLKTRHKVKKHGLEVQLAKELGEANHLLTRLRRLERIRHEILELKQSTVAEIRSYQSPPIIVHTVMTSTFLVLGHKEKETKDWKTVQALVGKTGKEGLKRRCLQCKPEDVSVPAAKRAKDLMSKFELDEIRDVSAGAATFYVWAIAMIEEVLDRASTD</sequence>
<name>A0ABQ9ENN0_TEGGR</name>
<evidence type="ECO:0000256" key="1">
    <source>
        <dbReference type="SAM" id="MobiDB-lite"/>
    </source>
</evidence>
<dbReference type="Gene3D" id="1.20.920.20">
    <property type="match status" value="1"/>
</dbReference>
<accession>A0ABQ9ENN0</accession>
<proteinExistence type="predicted"/>
<gene>
    <name evidence="2" type="ORF">KUTeg_016061</name>
</gene>
<dbReference type="EMBL" id="JARBDR010000813">
    <property type="protein sequence ID" value="KAJ8305516.1"/>
    <property type="molecule type" value="Genomic_DNA"/>
</dbReference>
<keyword evidence="3" id="KW-1185">Reference proteome</keyword>
<evidence type="ECO:0000313" key="2">
    <source>
        <dbReference type="EMBL" id="KAJ8305516.1"/>
    </source>
</evidence>
<feature type="region of interest" description="Disordered" evidence="1">
    <location>
        <begin position="17"/>
        <end position="52"/>
    </location>
</feature>
<organism evidence="2 3">
    <name type="scientific">Tegillarca granosa</name>
    <name type="common">Malaysian cockle</name>
    <name type="synonym">Anadara granosa</name>
    <dbReference type="NCBI Taxonomy" id="220873"/>
    <lineage>
        <taxon>Eukaryota</taxon>
        <taxon>Metazoa</taxon>
        <taxon>Spiralia</taxon>
        <taxon>Lophotrochozoa</taxon>
        <taxon>Mollusca</taxon>
        <taxon>Bivalvia</taxon>
        <taxon>Autobranchia</taxon>
        <taxon>Pteriomorphia</taxon>
        <taxon>Arcoida</taxon>
        <taxon>Arcoidea</taxon>
        <taxon>Arcidae</taxon>
        <taxon>Tegillarca</taxon>
    </lineage>
</organism>
<feature type="compositionally biased region" description="Acidic residues" evidence="1">
    <location>
        <begin position="17"/>
        <end position="28"/>
    </location>
</feature>
<evidence type="ECO:0000313" key="3">
    <source>
        <dbReference type="Proteomes" id="UP001217089"/>
    </source>
</evidence>
<reference evidence="2 3" key="1">
    <citation type="submission" date="2022-12" db="EMBL/GenBank/DDBJ databases">
        <title>Chromosome-level genome of Tegillarca granosa.</title>
        <authorList>
            <person name="Kim J."/>
        </authorList>
    </citation>
    <scope>NUCLEOTIDE SEQUENCE [LARGE SCALE GENOMIC DNA]</scope>
    <source>
        <strain evidence="2">Teg-2019</strain>
        <tissue evidence="2">Adductor muscle</tissue>
    </source>
</reference>
<dbReference type="Proteomes" id="UP001217089">
    <property type="component" value="Unassembled WGS sequence"/>
</dbReference>
<comment type="caution">
    <text evidence="2">The sequence shown here is derived from an EMBL/GenBank/DDBJ whole genome shotgun (WGS) entry which is preliminary data.</text>
</comment>
<protein>
    <submittedName>
        <fullName evidence="2">Uncharacterized protein</fullName>
    </submittedName>
</protein>